<dbReference type="Proteomes" id="UP000504610">
    <property type="component" value="Chromosome 8"/>
</dbReference>
<dbReference type="GO" id="GO:0003676">
    <property type="term" value="F:nucleic acid binding"/>
    <property type="evidence" value="ECO:0007669"/>
    <property type="project" value="InterPro"/>
</dbReference>
<dbReference type="InterPro" id="IPR001878">
    <property type="entry name" value="Znf_CCHC"/>
</dbReference>
<keyword evidence="1" id="KW-0479">Metal-binding</keyword>
<dbReference type="PROSITE" id="PS50158">
    <property type="entry name" value="ZF_CCHC"/>
    <property type="match status" value="1"/>
</dbReference>
<evidence type="ECO:0000256" key="1">
    <source>
        <dbReference type="PROSITE-ProRule" id="PRU00047"/>
    </source>
</evidence>
<reference evidence="4" key="1">
    <citation type="journal article" date="2019" name="Database">
        <title>The radish genome database (RadishGD): an integrated information resource for radish genomics.</title>
        <authorList>
            <person name="Yu H.J."/>
            <person name="Baek S."/>
            <person name="Lee Y.J."/>
            <person name="Cho A."/>
            <person name="Mun J.H."/>
        </authorList>
    </citation>
    <scope>NUCLEOTIDE SEQUENCE [LARGE SCALE GENOMIC DNA]</scope>
    <source>
        <strain evidence="4">cv. WK10039</strain>
    </source>
</reference>
<organism evidence="4 5">
    <name type="scientific">Raphanus sativus</name>
    <name type="common">Radish</name>
    <name type="synonym">Raphanus raphanistrum var. sativus</name>
    <dbReference type="NCBI Taxonomy" id="3726"/>
    <lineage>
        <taxon>Eukaryota</taxon>
        <taxon>Viridiplantae</taxon>
        <taxon>Streptophyta</taxon>
        <taxon>Embryophyta</taxon>
        <taxon>Tracheophyta</taxon>
        <taxon>Spermatophyta</taxon>
        <taxon>Magnoliopsida</taxon>
        <taxon>eudicotyledons</taxon>
        <taxon>Gunneridae</taxon>
        <taxon>Pentapetalae</taxon>
        <taxon>rosids</taxon>
        <taxon>malvids</taxon>
        <taxon>Brassicales</taxon>
        <taxon>Brassicaceae</taxon>
        <taxon>Brassiceae</taxon>
        <taxon>Raphanus</taxon>
    </lineage>
</organism>
<keyword evidence="1" id="KW-0862">Zinc</keyword>
<reference evidence="5" key="2">
    <citation type="submission" date="2025-08" db="UniProtKB">
        <authorList>
            <consortium name="RefSeq"/>
        </authorList>
    </citation>
    <scope>IDENTIFICATION</scope>
    <source>
        <tissue evidence="5">Leaf</tissue>
    </source>
</reference>
<keyword evidence="4" id="KW-1185">Reference proteome</keyword>
<evidence type="ECO:0000259" key="3">
    <source>
        <dbReference type="PROSITE" id="PS50158"/>
    </source>
</evidence>
<dbReference type="SUPFAM" id="SSF57756">
    <property type="entry name" value="Retrovirus zinc finger-like domains"/>
    <property type="match status" value="1"/>
</dbReference>
<dbReference type="AlphaFoldDB" id="A0A6J0KLL0"/>
<gene>
    <name evidence="5" type="primary">LOC108819948</name>
</gene>
<sequence length="347" mass="38212">MSAVPWSADASLELQELITAPTWAILKQVPPQLYSLGGISVIASGIGEPLHTEHSRLEPFHFGDTKVKVEIKLEHLPPLAVIVKDTQGYSVRVEVEYPRLPPKCCNCGKFGHSLKYCPCPIQRKNFKLHQTGPRVSKSSSQVTVDDRDLKPEEVLPSAVVELDFEGGNQEAIISEKQTGVEVGECSGADLSPLTPRAQIPVDSSPALMREEALEEIQPAQSKPDGYEGKHHPLRASGFTPFAGKPSLRFLSHRVDKTKKLRLHKTTKEFSQDSEVVAEVVAEVVTVDPGIELEEGEIPFLPSPAAVKKAKRLKRLEAKHVNSPPSQAVSQMFSSIRDKSLGRKLQRY</sequence>
<dbReference type="PANTHER" id="PTHR31286">
    <property type="entry name" value="GLYCINE-RICH CELL WALL STRUCTURAL PROTEIN 1.8-LIKE"/>
    <property type="match status" value="1"/>
</dbReference>
<feature type="compositionally biased region" description="Polar residues" evidence="2">
    <location>
        <begin position="322"/>
        <end position="333"/>
    </location>
</feature>
<evidence type="ECO:0000256" key="2">
    <source>
        <dbReference type="SAM" id="MobiDB-lite"/>
    </source>
</evidence>
<dbReference type="InterPro" id="IPR036875">
    <property type="entry name" value="Znf_CCHC_sf"/>
</dbReference>
<dbReference type="GeneID" id="108819948"/>
<proteinExistence type="predicted"/>
<dbReference type="RefSeq" id="XP_018448456.1">
    <property type="nucleotide sequence ID" value="XM_018592954.1"/>
</dbReference>
<dbReference type="PANTHER" id="PTHR31286:SF181">
    <property type="entry name" value="ZINC KNUCKLE (CCHC-TYPE) FAMILY PROTEIN"/>
    <property type="match status" value="1"/>
</dbReference>
<dbReference type="InterPro" id="IPR040256">
    <property type="entry name" value="At4g02000-like"/>
</dbReference>
<protein>
    <submittedName>
        <fullName evidence="5">Uncharacterized protein LOC108819948</fullName>
    </submittedName>
</protein>
<feature type="domain" description="CCHC-type" evidence="3">
    <location>
        <begin position="103"/>
        <end position="118"/>
    </location>
</feature>
<keyword evidence="1" id="KW-0863">Zinc-finger</keyword>
<dbReference type="OrthoDB" id="1114143at2759"/>
<evidence type="ECO:0000313" key="4">
    <source>
        <dbReference type="Proteomes" id="UP000504610"/>
    </source>
</evidence>
<feature type="region of interest" description="Disordered" evidence="2">
    <location>
        <begin position="318"/>
        <end position="347"/>
    </location>
</feature>
<dbReference type="KEGG" id="rsz:108819948"/>
<accession>A0A6J0KLL0</accession>
<name>A0A6J0KLL0_RAPSA</name>
<evidence type="ECO:0000313" key="5">
    <source>
        <dbReference type="RefSeq" id="XP_018448456.1"/>
    </source>
</evidence>
<dbReference type="GO" id="GO:0008270">
    <property type="term" value="F:zinc ion binding"/>
    <property type="evidence" value="ECO:0007669"/>
    <property type="project" value="UniProtKB-KW"/>
</dbReference>